<accession>A0ACD4NUW8</accession>
<gene>
    <name evidence="1" type="primary">sctE</name>
    <name evidence="1" type="ORF">OXU80_10005</name>
</gene>
<evidence type="ECO:0000313" key="2">
    <source>
        <dbReference type="Proteomes" id="UP001163223"/>
    </source>
</evidence>
<organism evidence="1 2">
    <name type="scientific">Antarcticirhabdus aurantiaca</name>
    <dbReference type="NCBI Taxonomy" id="2606717"/>
    <lineage>
        <taxon>Bacteria</taxon>
        <taxon>Pseudomonadati</taxon>
        <taxon>Pseudomonadota</taxon>
        <taxon>Alphaproteobacteria</taxon>
        <taxon>Hyphomicrobiales</taxon>
        <taxon>Aurantimonadaceae</taxon>
        <taxon>Antarcticirhabdus</taxon>
    </lineage>
</organism>
<dbReference type="Proteomes" id="UP001163223">
    <property type="component" value="Chromosome"/>
</dbReference>
<sequence>MCSAINTSNSDRILTDALMRSQGSGQTGDVKGGKSVGSGVNGGGNVPDAPGQAGQSGAPGANARLSLQVFMSTGGQSVDTSVLLVQVAVSMRDTEATTQKSKINTDMEAKKAQAKEKEAKLEEAQKKLAEAQEKKNSANLFDKIKLAFEWLGAVLSAAVGGIMIALGVTAAIGVALVAAAVVAITMAIDSTIQMATGMGIAGNFQMMADKAANARGENVPPLTEAEMKERAGKADMGFRISMAVIGIALALATGGKDMINGIKNIANAIKEAGSTAIQFGRAAVSSASTAGNAASTVAKTADGAQSIAGIAGTASKLAKSADSAADFVNVAEDSAQAAQKIGGFWGKLSDKAINSLATRMGTSAEQATKTLQTAKSGIGAAEDVGQMTSTAIDMGSLAERYKATETSADAKRLQASAKQDEAMMEMLDDMIDQALSRLMASGDRFNAVLDSIVEAVQDRSNTLSRAQFRG</sequence>
<protein>
    <submittedName>
        <fullName evidence="1">Type III secretion system translocon subunit SctE</fullName>
    </submittedName>
</protein>
<proteinExistence type="predicted"/>
<evidence type="ECO:0000313" key="1">
    <source>
        <dbReference type="EMBL" id="WAJ30506.1"/>
    </source>
</evidence>
<reference evidence="1" key="1">
    <citation type="submission" date="2022-11" db="EMBL/GenBank/DDBJ databases">
        <title>beta-Carotene-producing bacterium, Jeongeuplla avenae sp. nov., alleviates the salt stress of Arabidopsis seedlings.</title>
        <authorList>
            <person name="Jiang L."/>
            <person name="Lee J."/>
        </authorList>
    </citation>
    <scope>NUCLEOTIDE SEQUENCE</scope>
    <source>
        <strain evidence="1">DY_R2A_6</strain>
    </source>
</reference>
<dbReference type="EMBL" id="CP113520">
    <property type="protein sequence ID" value="WAJ30506.1"/>
    <property type="molecule type" value="Genomic_DNA"/>
</dbReference>
<name>A0ACD4NUW8_9HYPH</name>
<keyword evidence="2" id="KW-1185">Reference proteome</keyword>